<dbReference type="EC" id="2.4.1.182" evidence="3 11"/>
<dbReference type="PANTHER" id="PTHR30372">
    <property type="entry name" value="LIPID-A-DISACCHARIDE SYNTHASE"/>
    <property type="match status" value="1"/>
</dbReference>
<comment type="pathway">
    <text evidence="11">Bacterial outer membrane biogenesis; LPS lipid A biosynthesis.</text>
</comment>
<keyword evidence="6 11" id="KW-0441">Lipid A biosynthesis</keyword>
<comment type="caution">
    <text evidence="12">The sequence shown here is derived from an EMBL/GenBank/DDBJ whole genome shotgun (WGS) entry which is preliminary data.</text>
</comment>
<gene>
    <name evidence="11" type="primary">lpxB</name>
    <name evidence="12" type="ORF">ABR69_06095</name>
</gene>
<evidence type="ECO:0000256" key="9">
    <source>
        <dbReference type="ARBA" id="ARBA00023098"/>
    </source>
</evidence>
<evidence type="ECO:0000256" key="8">
    <source>
        <dbReference type="ARBA" id="ARBA00022679"/>
    </source>
</evidence>
<comment type="function">
    <text evidence="1 11">Condensation of UDP-2,3-diacylglucosamine and 2,3-diacylglucosamine-1-phosphate to form lipid A disaccharide, a precursor of lipid A, a phosphorylated glycolipid that anchors the lipopolysaccharide to the outer membrane of the cell.</text>
</comment>
<protein>
    <recommendedName>
        <fullName evidence="4 11">Lipid-A-disaccharide synthase</fullName>
        <ecNumber evidence="3 11">2.4.1.182</ecNumber>
    </recommendedName>
</protein>
<comment type="catalytic activity">
    <reaction evidence="10 11">
        <text>a lipid X + a UDP-2-N,3-O-bis[(3R)-3-hydroxyacyl]-alpha-D-glucosamine = a lipid A disaccharide + UDP + H(+)</text>
        <dbReference type="Rhea" id="RHEA:67828"/>
        <dbReference type="ChEBI" id="CHEBI:15378"/>
        <dbReference type="ChEBI" id="CHEBI:58223"/>
        <dbReference type="ChEBI" id="CHEBI:137748"/>
        <dbReference type="ChEBI" id="CHEBI:176338"/>
        <dbReference type="ChEBI" id="CHEBI:176343"/>
        <dbReference type="EC" id="2.4.1.182"/>
    </reaction>
</comment>
<reference evidence="12 13" key="1">
    <citation type="submission" date="2015-10" db="EMBL/GenBank/DDBJ databases">
        <title>Metagenome-Assembled Genomes uncover a global brackish microbiome.</title>
        <authorList>
            <person name="Hugerth L.W."/>
            <person name="Larsson J."/>
            <person name="Alneberg J."/>
            <person name="Lindh M.V."/>
            <person name="Legrand C."/>
            <person name="Pinhassi J."/>
            <person name="Andersson A.F."/>
        </authorList>
    </citation>
    <scope>NUCLEOTIDE SEQUENCE [LARGE SCALE GENOMIC DNA]</scope>
    <source>
        <strain evidence="12">BACL4 MAG-120507-bin80</strain>
    </source>
</reference>
<dbReference type="NCBIfam" id="TIGR00215">
    <property type="entry name" value="lpxB"/>
    <property type="match status" value="1"/>
</dbReference>
<dbReference type="Pfam" id="PF02684">
    <property type="entry name" value="LpxB"/>
    <property type="match status" value="1"/>
</dbReference>
<sequence>MPKCFGIVAGEKSGDILGAGLIRSLKSRFPDAHFIGVGGPEMLSEGCESITPMDRLAVMGFVEPLGRLPELFRLKKALRELMVARKVDAFIGIDSPDFNLRLEGELHDLGVKTVHYVSPSVWAYRKKRIHKIARAVDLMLTLFPFETEIYNQHAIPVCCVGHPLADKLEDTSEQASLARTLFDLQPADRVVALLPGSRGGEISRLGPVFLASAVAALEIDPSLRFLIPASGPESRARLEALLRSYGLVDGTPFRLVDDSQLAMRAANLVVLASGTATLEAMLLRRPMVVGYKLAPVTHFIASRLVKIPFVALPNLLAGARLVPEYIQHNLTEAALVSEIMTFFAGEKETEGMLKAFDRIHASIRLNASERAAAAIAELVS</sequence>
<proteinExistence type="inferred from homology"/>
<evidence type="ECO:0000313" key="13">
    <source>
        <dbReference type="Proteomes" id="UP000051934"/>
    </source>
</evidence>
<evidence type="ECO:0000256" key="7">
    <source>
        <dbReference type="ARBA" id="ARBA00022676"/>
    </source>
</evidence>
<evidence type="ECO:0000256" key="4">
    <source>
        <dbReference type="ARBA" id="ARBA00020902"/>
    </source>
</evidence>
<evidence type="ECO:0000256" key="2">
    <source>
        <dbReference type="ARBA" id="ARBA00007868"/>
    </source>
</evidence>
<dbReference type="EMBL" id="LIBB01000051">
    <property type="protein sequence ID" value="KRO72706.1"/>
    <property type="molecule type" value="Genomic_DNA"/>
</dbReference>
<evidence type="ECO:0000256" key="10">
    <source>
        <dbReference type="ARBA" id="ARBA00048975"/>
    </source>
</evidence>
<dbReference type="InterPro" id="IPR003835">
    <property type="entry name" value="Glyco_trans_19"/>
</dbReference>
<dbReference type="HAMAP" id="MF_00392">
    <property type="entry name" value="LpxB"/>
    <property type="match status" value="1"/>
</dbReference>
<keyword evidence="9 11" id="KW-0443">Lipid metabolism</keyword>
<organism evidence="12 13">
    <name type="scientific">OM182 bacterium BACL3 MAG-120507-bin80</name>
    <dbReference type="NCBI Taxonomy" id="1655577"/>
    <lineage>
        <taxon>Bacteria</taxon>
        <taxon>Pseudomonadati</taxon>
        <taxon>Pseudomonadota</taxon>
        <taxon>Gammaproteobacteria</taxon>
        <taxon>OMG group</taxon>
        <taxon>OM182 clade</taxon>
    </lineage>
</organism>
<dbReference type="SUPFAM" id="SSF53756">
    <property type="entry name" value="UDP-Glycosyltransferase/glycogen phosphorylase"/>
    <property type="match status" value="1"/>
</dbReference>
<comment type="similarity">
    <text evidence="2 11">Belongs to the LpxB family.</text>
</comment>
<evidence type="ECO:0000313" key="12">
    <source>
        <dbReference type="EMBL" id="KRO72706.1"/>
    </source>
</evidence>
<accession>A0A0R2SH96</accession>
<evidence type="ECO:0000256" key="11">
    <source>
        <dbReference type="HAMAP-Rule" id="MF_00392"/>
    </source>
</evidence>
<evidence type="ECO:0000256" key="6">
    <source>
        <dbReference type="ARBA" id="ARBA00022556"/>
    </source>
</evidence>
<dbReference type="UniPathway" id="UPA00973"/>
<evidence type="ECO:0000256" key="1">
    <source>
        <dbReference type="ARBA" id="ARBA00002056"/>
    </source>
</evidence>
<dbReference type="GO" id="GO:0008915">
    <property type="term" value="F:lipid-A-disaccharide synthase activity"/>
    <property type="evidence" value="ECO:0007669"/>
    <property type="project" value="UniProtKB-UniRule"/>
</dbReference>
<keyword evidence="5 11" id="KW-0444">Lipid biosynthesis</keyword>
<evidence type="ECO:0000256" key="5">
    <source>
        <dbReference type="ARBA" id="ARBA00022516"/>
    </source>
</evidence>
<evidence type="ECO:0000256" key="3">
    <source>
        <dbReference type="ARBA" id="ARBA00012687"/>
    </source>
</evidence>
<dbReference type="GO" id="GO:0009245">
    <property type="term" value="P:lipid A biosynthetic process"/>
    <property type="evidence" value="ECO:0007669"/>
    <property type="project" value="UniProtKB-UniRule"/>
</dbReference>
<dbReference type="GO" id="GO:0005543">
    <property type="term" value="F:phospholipid binding"/>
    <property type="evidence" value="ECO:0007669"/>
    <property type="project" value="TreeGrafter"/>
</dbReference>
<dbReference type="Proteomes" id="UP000051934">
    <property type="component" value="Unassembled WGS sequence"/>
</dbReference>
<keyword evidence="8 11" id="KW-0808">Transferase</keyword>
<name>A0A0R2SH96_9GAMM</name>
<dbReference type="PANTHER" id="PTHR30372:SF4">
    <property type="entry name" value="LIPID-A-DISACCHARIDE SYNTHASE, MITOCHONDRIAL-RELATED"/>
    <property type="match status" value="1"/>
</dbReference>
<keyword evidence="7 11" id="KW-0328">Glycosyltransferase</keyword>
<dbReference type="AlphaFoldDB" id="A0A0R2SH96"/>
<dbReference type="GO" id="GO:0016020">
    <property type="term" value="C:membrane"/>
    <property type="evidence" value="ECO:0007669"/>
    <property type="project" value="GOC"/>
</dbReference>